<protein>
    <recommendedName>
        <fullName evidence="9">C2H2-type domain-containing protein</fullName>
    </recommendedName>
</protein>
<organism evidence="10 11">
    <name type="scientific">Steinernema carpocapsae</name>
    <name type="common">Entomopathogenic nematode</name>
    <dbReference type="NCBI Taxonomy" id="34508"/>
    <lineage>
        <taxon>Eukaryota</taxon>
        <taxon>Metazoa</taxon>
        <taxon>Ecdysozoa</taxon>
        <taxon>Nematoda</taxon>
        <taxon>Chromadorea</taxon>
        <taxon>Rhabditida</taxon>
        <taxon>Tylenchina</taxon>
        <taxon>Panagrolaimomorpha</taxon>
        <taxon>Strongyloidoidea</taxon>
        <taxon>Steinernematidae</taxon>
        <taxon>Steinernema</taxon>
    </lineage>
</organism>
<keyword evidence="5" id="KW-0862">Zinc</keyword>
<dbReference type="Pfam" id="PF12874">
    <property type="entry name" value="zf-met"/>
    <property type="match status" value="2"/>
</dbReference>
<gene>
    <name evidence="10" type="ORF">L596_001062</name>
</gene>
<dbReference type="Proteomes" id="UP000298663">
    <property type="component" value="Chromosome X"/>
</dbReference>
<dbReference type="EMBL" id="CM016762">
    <property type="protein sequence ID" value="TMS33303.1"/>
    <property type="molecule type" value="Genomic_DNA"/>
</dbReference>
<dbReference type="OrthoDB" id="6077919at2759"/>
<sequence>MLGKKTEEQQCSPRNESPQDPEPAPELPTSLPTFSLFPVLSTASSQIRSKVTPVDSSVVLAGITAIGGCRLCAVTFGHRLEMIQHVIDHFPKQFYSFELSNPNLPISVFQSKSMASTPRRTEEEQKKSSSDSNALSLLKAEKLRCKRRLIKRSALTARNRILKPVAAVRSVKPSRAVTPEAKDASNSTPAKASLTNEITGDLPYHMCPVCCMTFADDLAYQIHLSLHITERMRSLNRPLEPVVDLNDGLFKCDICLLKFPDNTQLNEHRNSHFLKIHHCKMCAKTFNCEFDLNLHIGTHSGHSYDCKDCGKCFETRKCLAEHNKTHRLFSTVDITQEVKGSASASL</sequence>
<feature type="region of interest" description="Disordered" evidence="8">
    <location>
        <begin position="112"/>
        <end position="133"/>
    </location>
</feature>
<feature type="compositionally biased region" description="Polar residues" evidence="8">
    <location>
        <begin position="9"/>
        <end position="18"/>
    </location>
</feature>
<reference evidence="10 11" key="1">
    <citation type="journal article" date="2015" name="Genome Biol.">
        <title>Comparative genomics of Steinernema reveals deeply conserved gene regulatory networks.</title>
        <authorList>
            <person name="Dillman A.R."/>
            <person name="Macchietto M."/>
            <person name="Porter C.F."/>
            <person name="Rogers A."/>
            <person name="Williams B."/>
            <person name="Antoshechkin I."/>
            <person name="Lee M.M."/>
            <person name="Goodwin Z."/>
            <person name="Lu X."/>
            <person name="Lewis E.E."/>
            <person name="Goodrich-Blair H."/>
            <person name="Stock S.P."/>
            <person name="Adams B.J."/>
            <person name="Sternberg P.W."/>
            <person name="Mortazavi A."/>
        </authorList>
    </citation>
    <scope>NUCLEOTIDE SEQUENCE [LARGE SCALE GENOMIC DNA]</scope>
    <source>
        <strain evidence="10 11">ALL</strain>
    </source>
</reference>
<feature type="compositionally biased region" description="Basic and acidic residues" evidence="8">
    <location>
        <begin position="119"/>
        <end position="129"/>
    </location>
</feature>
<keyword evidence="6" id="KW-0539">Nucleus</keyword>
<evidence type="ECO:0000256" key="8">
    <source>
        <dbReference type="SAM" id="MobiDB-lite"/>
    </source>
</evidence>
<dbReference type="GO" id="GO:0005634">
    <property type="term" value="C:nucleus"/>
    <property type="evidence" value="ECO:0007669"/>
    <property type="project" value="UniProtKB-SubCell"/>
</dbReference>
<dbReference type="GO" id="GO:0000981">
    <property type="term" value="F:DNA-binding transcription factor activity, RNA polymerase II-specific"/>
    <property type="evidence" value="ECO:0007669"/>
    <property type="project" value="TreeGrafter"/>
</dbReference>
<dbReference type="InterPro" id="IPR036236">
    <property type="entry name" value="Znf_C2H2_sf"/>
</dbReference>
<comment type="caution">
    <text evidence="10">The sequence shown here is derived from an EMBL/GenBank/DDBJ whole genome shotgun (WGS) entry which is preliminary data.</text>
</comment>
<evidence type="ECO:0000256" key="4">
    <source>
        <dbReference type="ARBA" id="ARBA00022771"/>
    </source>
</evidence>
<dbReference type="Gene3D" id="3.30.160.60">
    <property type="entry name" value="Classic Zinc Finger"/>
    <property type="match status" value="2"/>
</dbReference>
<evidence type="ECO:0000313" key="10">
    <source>
        <dbReference type="EMBL" id="TMS33303.1"/>
    </source>
</evidence>
<dbReference type="AlphaFoldDB" id="A0A4V6I7A3"/>
<dbReference type="GO" id="GO:0008270">
    <property type="term" value="F:zinc ion binding"/>
    <property type="evidence" value="ECO:0007669"/>
    <property type="project" value="UniProtKB-KW"/>
</dbReference>
<dbReference type="EMBL" id="AZBU02000001">
    <property type="protein sequence ID" value="TMS33303.1"/>
    <property type="molecule type" value="Genomic_DNA"/>
</dbReference>
<keyword evidence="2" id="KW-0479">Metal-binding</keyword>
<feature type="domain" description="C2H2-type" evidence="9">
    <location>
        <begin position="304"/>
        <end position="326"/>
    </location>
</feature>
<keyword evidence="11" id="KW-1185">Reference proteome</keyword>
<proteinExistence type="predicted"/>
<accession>A0A4V6I7A3</accession>
<dbReference type="PROSITE" id="PS50157">
    <property type="entry name" value="ZINC_FINGER_C2H2_2"/>
    <property type="match status" value="3"/>
</dbReference>
<evidence type="ECO:0000313" key="11">
    <source>
        <dbReference type="Proteomes" id="UP000298663"/>
    </source>
</evidence>
<evidence type="ECO:0000256" key="5">
    <source>
        <dbReference type="ARBA" id="ARBA00022833"/>
    </source>
</evidence>
<keyword evidence="4 7" id="KW-0863">Zinc-finger</keyword>
<dbReference type="SUPFAM" id="SSF57667">
    <property type="entry name" value="beta-beta-alpha zinc fingers"/>
    <property type="match status" value="2"/>
</dbReference>
<dbReference type="PANTHER" id="PTHR24394:SF29">
    <property type="entry name" value="MYONEURIN"/>
    <property type="match status" value="1"/>
</dbReference>
<evidence type="ECO:0000256" key="2">
    <source>
        <dbReference type="ARBA" id="ARBA00022723"/>
    </source>
</evidence>
<comment type="subcellular location">
    <subcellularLocation>
        <location evidence="1">Nucleus</location>
    </subcellularLocation>
</comment>
<feature type="region of interest" description="Disordered" evidence="8">
    <location>
        <begin position="1"/>
        <end position="28"/>
    </location>
</feature>
<dbReference type="SMART" id="SM00355">
    <property type="entry name" value="ZnF_C2H2"/>
    <property type="match status" value="5"/>
</dbReference>
<dbReference type="InterPro" id="IPR013087">
    <property type="entry name" value="Znf_C2H2_type"/>
</dbReference>
<dbReference type="PROSITE" id="PS00028">
    <property type="entry name" value="ZINC_FINGER_C2H2_1"/>
    <property type="match status" value="3"/>
</dbReference>
<evidence type="ECO:0000256" key="1">
    <source>
        <dbReference type="ARBA" id="ARBA00004123"/>
    </source>
</evidence>
<evidence type="ECO:0000256" key="3">
    <source>
        <dbReference type="ARBA" id="ARBA00022737"/>
    </source>
</evidence>
<keyword evidence="3" id="KW-0677">Repeat</keyword>
<feature type="domain" description="C2H2-type" evidence="9">
    <location>
        <begin position="277"/>
        <end position="304"/>
    </location>
</feature>
<name>A0A4V6I7A3_STECR</name>
<feature type="domain" description="C2H2-type" evidence="9">
    <location>
        <begin position="250"/>
        <end position="272"/>
    </location>
</feature>
<dbReference type="STRING" id="34508.A0A4V6I7A3"/>
<reference evidence="10 11" key="2">
    <citation type="journal article" date="2019" name="G3 (Bethesda)">
        <title>Hybrid Assembly of the Genome of the Entomopathogenic Nematode Steinernema carpocapsae Identifies the X-Chromosome.</title>
        <authorList>
            <person name="Serra L."/>
            <person name="Macchietto M."/>
            <person name="Macias-Munoz A."/>
            <person name="McGill C.J."/>
            <person name="Rodriguez I.M."/>
            <person name="Rodriguez B."/>
            <person name="Murad R."/>
            <person name="Mortazavi A."/>
        </authorList>
    </citation>
    <scope>NUCLEOTIDE SEQUENCE [LARGE SCALE GENOMIC DNA]</scope>
    <source>
        <strain evidence="10 11">ALL</strain>
    </source>
</reference>
<evidence type="ECO:0000256" key="6">
    <source>
        <dbReference type="ARBA" id="ARBA00023242"/>
    </source>
</evidence>
<evidence type="ECO:0000259" key="9">
    <source>
        <dbReference type="PROSITE" id="PS50157"/>
    </source>
</evidence>
<evidence type="ECO:0000256" key="7">
    <source>
        <dbReference type="PROSITE-ProRule" id="PRU00042"/>
    </source>
</evidence>
<dbReference type="PANTHER" id="PTHR24394">
    <property type="entry name" value="ZINC FINGER PROTEIN"/>
    <property type="match status" value="1"/>
</dbReference>